<proteinExistence type="predicted"/>
<dbReference type="InterPro" id="IPR023293">
    <property type="entry name" value="dGTP_triP_hydro_central_sf"/>
</dbReference>
<dbReference type="Pfam" id="PF01966">
    <property type="entry name" value="HD"/>
    <property type="match status" value="1"/>
</dbReference>
<dbReference type="InterPro" id="IPR050135">
    <property type="entry name" value="dGTPase-like"/>
</dbReference>
<protein>
    <submittedName>
        <fullName evidence="3">Deoxyguanosinetriphosphate triphosphohydrolase</fullName>
    </submittedName>
</protein>
<dbReference type="SMART" id="SM00471">
    <property type="entry name" value="HDc"/>
    <property type="match status" value="1"/>
</dbReference>
<dbReference type="CDD" id="cd00077">
    <property type="entry name" value="HDc"/>
    <property type="match status" value="1"/>
</dbReference>
<evidence type="ECO:0000256" key="1">
    <source>
        <dbReference type="ARBA" id="ARBA00022801"/>
    </source>
</evidence>
<dbReference type="SUPFAM" id="SSF109604">
    <property type="entry name" value="HD-domain/PDEase-like"/>
    <property type="match status" value="1"/>
</dbReference>
<dbReference type="Proteomes" id="UP001239019">
    <property type="component" value="Unassembled WGS sequence"/>
</dbReference>
<sequence>MTDQVGKERVMPRLMDWKRLLSSQRFKDGGRLRPAHEGLPSARTVFHKDHDRLVFSHAFRRLGRKTQVHPMSKNDHIHTRLTHTIEVGSVGRSLGSEIGGWLEDNGVLPNDFNHADIGVITQAACLAHDIGNPPFGHAGEEAIKDWFKENKGLIKDQLSEDELNDFTKFDGNAQGLRTITTIENHLFDGGLRLTLPTIATSIKYPWNSSHAKTKDKFSVFRDQFDVFSRVANELGLIDQGDGKFCRHPLCFLVEAADDICYAIMDLEDGVELELLTFKELYDVFEGLTSDSYDDLMTEHISDRRRIARLRGAAMQSMIDHAVRSFKEHYESIMAGEFSDNLVECGKGVTPEAISAAKNAARNRVFTASRKTQLEIGSFSSIGVLLTAFVKAIVELHDRGEDAMSFRNKRILESMGANKPPRSWTFYDSLLRVTDVISGMTDDHATFLAGQLSGYGK</sequence>
<accession>A0ABU0WBJ7</accession>
<dbReference type="RefSeq" id="WP_306729337.1">
    <property type="nucleotide sequence ID" value="NZ_JAVDDT010000011.1"/>
</dbReference>
<feature type="domain" description="HD" evidence="2">
    <location>
        <begin position="80"/>
        <end position="262"/>
    </location>
</feature>
<dbReference type="NCBIfam" id="TIGR01353">
    <property type="entry name" value="dGTP_triPase"/>
    <property type="match status" value="1"/>
</dbReference>
<dbReference type="InterPro" id="IPR006261">
    <property type="entry name" value="dGTPase"/>
</dbReference>
<dbReference type="Gene3D" id="1.10.3410.10">
    <property type="entry name" value="putative deoxyguanosinetriphosphate triphosphohydrolase like domain"/>
    <property type="match status" value="1"/>
</dbReference>
<reference evidence="3 4" key="1">
    <citation type="submission" date="2023-08" db="EMBL/GenBank/DDBJ databases">
        <title>Whole-genome sequencing of halo(alkali)philic microorganisms from hypersaline lakes.</title>
        <authorList>
            <person name="Sorokin D.Y."/>
            <person name="Abbas B."/>
            <person name="Merkel A.Y."/>
        </authorList>
    </citation>
    <scope>NUCLEOTIDE SEQUENCE [LARGE SCALE GENOMIC DNA]</scope>
    <source>
        <strain evidence="3 4">AB-CW4</strain>
    </source>
</reference>
<dbReference type="PANTHER" id="PTHR11373">
    <property type="entry name" value="DEOXYNUCLEOSIDE TRIPHOSPHATE TRIPHOSPHOHYDROLASE"/>
    <property type="match status" value="1"/>
</dbReference>
<dbReference type="PANTHER" id="PTHR11373:SF40">
    <property type="entry name" value="DEOXYGUANOSINETRIPHOSPHATE TRIPHOSPHOHYDROLASE-LIKE PROTEIN 2"/>
    <property type="match status" value="1"/>
</dbReference>
<dbReference type="PROSITE" id="PS51831">
    <property type="entry name" value="HD"/>
    <property type="match status" value="1"/>
</dbReference>
<dbReference type="NCBIfam" id="NF002205">
    <property type="entry name" value="PRK01096.1"/>
    <property type="match status" value="1"/>
</dbReference>
<gene>
    <name evidence="3" type="ORF">RBH19_13260</name>
</gene>
<dbReference type="InterPro" id="IPR027432">
    <property type="entry name" value="dGTP_triphosphohydrolase_C"/>
</dbReference>
<keyword evidence="1" id="KW-0378">Hydrolase</keyword>
<evidence type="ECO:0000313" key="4">
    <source>
        <dbReference type="Proteomes" id="UP001239019"/>
    </source>
</evidence>
<evidence type="ECO:0000313" key="3">
    <source>
        <dbReference type="EMBL" id="MDQ2070840.1"/>
    </source>
</evidence>
<evidence type="ECO:0000259" key="2">
    <source>
        <dbReference type="PROSITE" id="PS51831"/>
    </source>
</evidence>
<dbReference type="Gene3D" id="1.10.3550.10">
    <property type="entry name" value="eoxyguanosinetriphosphate triphosphohydrolase domain-like"/>
    <property type="match status" value="1"/>
</dbReference>
<dbReference type="Gene3D" id="1.10.3210.10">
    <property type="entry name" value="Hypothetical protein af1432"/>
    <property type="match status" value="1"/>
</dbReference>
<comment type="caution">
    <text evidence="3">The sequence shown here is derived from an EMBL/GenBank/DDBJ whole genome shotgun (WGS) entry which is preliminary data.</text>
</comment>
<dbReference type="EMBL" id="JAVDDT010000011">
    <property type="protein sequence ID" value="MDQ2070840.1"/>
    <property type="molecule type" value="Genomic_DNA"/>
</dbReference>
<organism evidence="3 4">
    <name type="scientific">Natronospira bacteriovora</name>
    <dbReference type="NCBI Taxonomy" id="3069753"/>
    <lineage>
        <taxon>Bacteria</taxon>
        <taxon>Pseudomonadati</taxon>
        <taxon>Pseudomonadota</taxon>
        <taxon>Gammaproteobacteria</taxon>
        <taxon>Natronospirales</taxon>
        <taxon>Natronospiraceae</taxon>
        <taxon>Natronospira</taxon>
    </lineage>
</organism>
<keyword evidence="4" id="KW-1185">Reference proteome</keyword>
<dbReference type="InterPro" id="IPR003607">
    <property type="entry name" value="HD/PDEase_dom"/>
</dbReference>
<dbReference type="InterPro" id="IPR006674">
    <property type="entry name" value="HD_domain"/>
</dbReference>
<name>A0ABU0WBJ7_9GAMM</name>